<gene>
    <name evidence="2" type="ORF">SLEP1_g26083</name>
</gene>
<evidence type="ECO:0000313" key="2">
    <source>
        <dbReference type="EMBL" id="GKV15285.1"/>
    </source>
</evidence>
<evidence type="ECO:0000256" key="1">
    <source>
        <dbReference type="SAM" id="MobiDB-lite"/>
    </source>
</evidence>
<feature type="compositionally biased region" description="Polar residues" evidence="1">
    <location>
        <begin position="97"/>
        <end position="116"/>
    </location>
</feature>
<accession>A0AAV5JX60</accession>
<organism evidence="2 3">
    <name type="scientific">Rubroshorea leprosula</name>
    <dbReference type="NCBI Taxonomy" id="152421"/>
    <lineage>
        <taxon>Eukaryota</taxon>
        <taxon>Viridiplantae</taxon>
        <taxon>Streptophyta</taxon>
        <taxon>Embryophyta</taxon>
        <taxon>Tracheophyta</taxon>
        <taxon>Spermatophyta</taxon>
        <taxon>Magnoliopsida</taxon>
        <taxon>eudicotyledons</taxon>
        <taxon>Gunneridae</taxon>
        <taxon>Pentapetalae</taxon>
        <taxon>rosids</taxon>
        <taxon>malvids</taxon>
        <taxon>Malvales</taxon>
        <taxon>Dipterocarpaceae</taxon>
        <taxon>Rubroshorea</taxon>
    </lineage>
</organism>
<evidence type="ECO:0000313" key="3">
    <source>
        <dbReference type="Proteomes" id="UP001054252"/>
    </source>
</evidence>
<proteinExistence type="predicted"/>
<protein>
    <submittedName>
        <fullName evidence="2">Uncharacterized protein</fullName>
    </submittedName>
</protein>
<dbReference type="AlphaFoldDB" id="A0AAV5JX60"/>
<feature type="region of interest" description="Disordered" evidence="1">
    <location>
        <begin position="95"/>
        <end position="130"/>
    </location>
</feature>
<keyword evidence="3" id="KW-1185">Reference proteome</keyword>
<sequence>MWGPPPAKITIFSPSSHSHPGFFEPQVLGSLEPVPGFLQEPSCWVLQGTQARVQGNPTPGALGSLETAPRFLRRTQVWVLRTPGTGFPRTRAWVPRRTQQLGSSNPRRGFPSNSRLGSLKNPAAGFLKEPRRGFEGTQCLGFKEPRGVNGKKERRW</sequence>
<name>A0AAV5JX60_9ROSI</name>
<reference evidence="2 3" key="1">
    <citation type="journal article" date="2021" name="Commun. Biol.">
        <title>The genome of Shorea leprosula (Dipterocarpaceae) highlights the ecological relevance of drought in aseasonal tropical rainforests.</title>
        <authorList>
            <person name="Ng K.K.S."/>
            <person name="Kobayashi M.J."/>
            <person name="Fawcett J.A."/>
            <person name="Hatakeyama M."/>
            <person name="Paape T."/>
            <person name="Ng C.H."/>
            <person name="Ang C.C."/>
            <person name="Tnah L.H."/>
            <person name="Lee C.T."/>
            <person name="Nishiyama T."/>
            <person name="Sese J."/>
            <person name="O'Brien M.J."/>
            <person name="Copetti D."/>
            <person name="Mohd Noor M.I."/>
            <person name="Ong R.C."/>
            <person name="Putra M."/>
            <person name="Sireger I.Z."/>
            <person name="Indrioko S."/>
            <person name="Kosugi Y."/>
            <person name="Izuno A."/>
            <person name="Isagi Y."/>
            <person name="Lee S.L."/>
            <person name="Shimizu K.K."/>
        </authorList>
    </citation>
    <scope>NUCLEOTIDE SEQUENCE [LARGE SCALE GENOMIC DNA]</scope>
    <source>
        <strain evidence="2">214</strain>
    </source>
</reference>
<comment type="caution">
    <text evidence="2">The sequence shown here is derived from an EMBL/GenBank/DDBJ whole genome shotgun (WGS) entry which is preliminary data.</text>
</comment>
<dbReference type="Proteomes" id="UP001054252">
    <property type="component" value="Unassembled WGS sequence"/>
</dbReference>
<dbReference type="EMBL" id="BPVZ01000043">
    <property type="protein sequence ID" value="GKV15285.1"/>
    <property type="molecule type" value="Genomic_DNA"/>
</dbReference>